<proteinExistence type="predicted"/>
<evidence type="ECO:0000313" key="2">
    <source>
        <dbReference type="Proteomes" id="UP000198582"/>
    </source>
</evidence>
<evidence type="ECO:0008006" key="3">
    <source>
        <dbReference type="Google" id="ProtNLM"/>
    </source>
</evidence>
<dbReference type="PROSITE" id="PS51257">
    <property type="entry name" value="PROKAR_LIPOPROTEIN"/>
    <property type="match status" value="1"/>
</dbReference>
<dbReference type="RefSeq" id="WP_245787630.1">
    <property type="nucleotide sequence ID" value="NZ_FOEF01000019.1"/>
</dbReference>
<dbReference type="EMBL" id="FOEF01000019">
    <property type="protein sequence ID" value="SEP52142.1"/>
    <property type="molecule type" value="Genomic_DNA"/>
</dbReference>
<evidence type="ECO:0000313" key="1">
    <source>
        <dbReference type="EMBL" id="SEP52142.1"/>
    </source>
</evidence>
<keyword evidence="2" id="KW-1185">Reference proteome</keyword>
<reference evidence="1 2" key="1">
    <citation type="submission" date="2016-10" db="EMBL/GenBank/DDBJ databases">
        <authorList>
            <person name="de Groot N.N."/>
        </authorList>
    </citation>
    <scope>NUCLEOTIDE SEQUENCE [LARGE SCALE GENOMIC DNA]</scope>
    <source>
        <strain evidence="1 2">DSM 44993</strain>
    </source>
</reference>
<organism evidence="1 2">
    <name type="scientific">Amycolatopsis saalfeldensis</name>
    <dbReference type="NCBI Taxonomy" id="394193"/>
    <lineage>
        <taxon>Bacteria</taxon>
        <taxon>Bacillati</taxon>
        <taxon>Actinomycetota</taxon>
        <taxon>Actinomycetes</taxon>
        <taxon>Pseudonocardiales</taxon>
        <taxon>Pseudonocardiaceae</taxon>
        <taxon>Amycolatopsis</taxon>
    </lineage>
</organism>
<accession>A0A1H8YJA9</accession>
<name>A0A1H8YJA9_9PSEU</name>
<dbReference type="Proteomes" id="UP000198582">
    <property type="component" value="Unassembled WGS sequence"/>
</dbReference>
<sequence length="228" mass="23556">MNREALGHNTKRLLIGAVLLGSAVAVAGCSGIGRPDKLSDGQPVTTPITAVRVDVPAGGVQLRVEDGAPVSVRREVEYRGNRPGRTHRVEGTTLVLSGCGQDCEVRYDVVVPRALPVSGSLDTGTVTLDRPADVDLRRGTGTTTLTRVTGPVKLDGGTGTAEIGLEQPGAVQARVSTGDLTVSVPPAAYRVDAHVGTGRTNLGVAQDPASPNRLDLRVDTGSITVRTA</sequence>
<dbReference type="AlphaFoldDB" id="A0A1H8YJA9"/>
<gene>
    <name evidence="1" type="ORF">SAMN04489732_11924</name>
</gene>
<protein>
    <recommendedName>
        <fullName evidence="3">Adhesin</fullName>
    </recommendedName>
</protein>
<dbReference type="STRING" id="394193.SAMN04489732_11924"/>